<reference evidence="2 3" key="1">
    <citation type="journal article" date="2018" name="PLoS Genet.">
        <title>Population sequencing reveals clonal diversity and ancestral inbreeding in the grapevine cultivar Chardonnay.</title>
        <authorList>
            <person name="Roach M.J."/>
            <person name="Johnson D.L."/>
            <person name="Bohlmann J."/>
            <person name="van Vuuren H.J."/>
            <person name="Jones S.J."/>
            <person name="Pretorius I.S."/>
            <person name="Schmidt S.A."/>
            <person name="Borneman A.R."/>
        </authorList>
    </citation>
    <scope>NUCLEOTIDE SEQUENCE [LARGE SCALE GENOMIC DNA]</scope>
    <source>
        <strain evidence="3">cv. Chardonnay</strain>
        <tissue evidence="2">Leaf</tissue>
    </source>
</reference>
<feature type="domain" description="Reverse transcriptase Ty1/copia-type" evidence="1">
    <location>
        <begin position="1"/>
        <end position="69"/>
    </location>
</feature>
<organism evidence="2 3">
    <name type="scientific">Vitis vinifera</name>
    <name type="common">Grape</name>
    <dbReference type="NCBI Taxonomy" id="29760"/>
    <lineage>
        <taxon>Eukaryota</taxon>
        <taxon>Viridiplantae</taxon>
        <taxon>Streptophyta</taxon>
        <taxon>Embryophyta</taxon>
        <taxon>Tracheophyta</taxon>
        <taxon>Spermatophyta</taxon>
        <taxon>Magnoliopsida</taxon>
        <taxon>eudicotyledons</taxon>
        <taxon>Gunneridae</taxon>
        <taxon>Pentapetalae</taxon>
        <taxon>rosids</taxon>
        <taxon>Vitales</taxon>
        <taxon>Vitaceae</taxon>
        <taxon>Viteae</taxon>
        <taxon>Vitis</taxon>
    </lineage>
</organism>
<accession>A0A438BRN6</accession>
<proteinExistence type="predicted"/>
<evidence type="ECO:0000313" key="2">
    <source>
        <dbReference type="EMBL" id="RVW13635.1"/>
    </source>
</evidence>
<sequence>MNGDLEEEVYMELPPGFDQGRKVGKVYKLRKSLYGLNQSPRAWFKRFTKAIMMHGYTQDQSDHTLFYHHNDGKLAAEFETKDLGPLCYFLGMEMARNKSEISVS</sequence>
<name>A0A438BRN6_VITVI</name>
<dbReference type="EMBL" id="QGNW01002648">
    <property type="protein sequence ID" value="RVW13635.1"/>
    <property type="molecule type" value="Genomic_DNA"/>
</dbReference>
<evidence type="ECO:0000259" key="1">
    <source>
        <dbReference type="Pfam" id="PF07727"/>
    </source>
</evidence>
<dbReference type="Proteomes" id="UP000288805">
    <property type="component" value="Unassembled WGS sequence"/>
</dbReference>
<evidence type="ECO:0000313" key="3">
    <source>
        <dbReference type="Proteomes" id="UP000288805"/>
    </source>
</evidence>
<gene>
    <name evidence="2" type="primary">POLX_466</name>
    <name evidence="2" type="ORF">CK203_088816</name>
</gene>
<protein>
    <submittedName>
        <fullName evidence="2">Retrovirus-related Pol polyprotein from transposon TNT 1-94</fullName>
    </submittedName>
</protein>
<dbReference type="Pfam" id="PF07727">
    <property type="entry name" value="RVT_2"/>
    <property type="match status" value="1"/>
</dbReference>
<dbReference type="AlphaFoldDB" id="A0A438BRN6"/>
<dbReference type="InterPro" id="IPR013103">
    <property type="entry name" value="RVT_2"/>
</dbReference>
<comment type="caution">
    <text evidence="2">The sequence shown here is derived from an EMBL/GenBank/DDBJ whole genome shotgun (WGS) entry which is preliminary data.</text>
</comment>